<keyword evidence="2" id="KW-0597">Phosphoprotein</keyword>
<feature type="domain" description="Ubiquitin-like protease family profile" evidence="7">
    <location>
        <begin position="619"/>
        <end position="952"/>
    </location>
</feature>
<dbReference type="InterPro" id="IPR038765">
    <property type="entry name" value="Papain-like_cys_pep_sf"/>
</dbReference>
<keyword evidence="5" id="KW-0378">Hydrolase</keyword>
<feature type="region of interest" description="Disordered" evidence="6">
    <location>
        <begin position="735"/>
        <end position="766"/>
    </location>
</feature>
<dbReference type="PROSITE" id="PS50600">
    <property type="entry name" value="ULP_PROTEASE"/>
    <property type="match status" value="1"/>
</dbReference>
<feature type="compositionally biased region" description="Polar residues" evidence="6">
    <location>
        <begin position="255"/>
        <end position="270"/>
    </location>
</feature>
<accession>A0A9W8HKU2</accession>
<feature type="compositionally biased region" description="Polar residues" evidence="6">
    <location>
        <begin position="82"/>
        <end position="113"/>
    </location>
</feature>
<evidence type="ECO:0000256" key="5">
    <source>
        <dbReference type="ARBA" id="ARBA00022801"/>
    </source>
</evidence>
<dbReference type="GO" id="GO:0016926">
    <property type="term" value="P:protein desumoylation"/>
    <property type="evidence" value="ECO:0007669"/>
    <property type="project" value="TreeGrafter"/>
</dbReference>
<dbReference type="InterPro" id="IPR003653">
    <property type="entry name" value="Peptidase_C48_C"/>
</dbReference>
<evidence type="ECO:0000256" key="2">
    <source>
        <dbReference type="ARBA" id="ARBA00022553"/>
    </source>
</evidence>
<feature type="region of interest" description="Disordered" evidence="6">
    <location>
        <begin position="997"/>
        <end position="1049"/>
    </location>
</feature>
<evidence type="ECO:0000259" key="7">
    <source>
        <dbReference type="PROSITE" id="PS50600"/>
    </source>
</evidence>
<keyword evidence="9" id="KW-1185">Reference proteome</keyword>
<keyword evidence="3" id="KW-0645">Protease</keyword>
<dbReference type="Proteomes" id="UP001140172">
    <property type="component" value="Unassembled WGS sequence"/>
</dbReference>
<evidence type="ECO:0000256" key="6">
    <source>
        <dbReference type="SAM" id="MobiDB-lite"/>
    </source>
</evidence>
<keyword evidence="4" id="KW-0833">Ubl conjugation pathway</keyword>
<dbReference type="SUPFAM" id="SSF54001">
    <property type="entry name" value="Cysteine proteinases"/>
    <property type="match status" value="1"/>
</dbReference>
<feature type="region of interest" description="Disordered" evidence="6">
    <location>
        <begin position="819"/>
        <end position="841"/>
    </location>
</feature>
<name>A0A9W8HKU2_9FUNG</name>
<dbReference type="InterPro" id="IPR051947">
    <property type="entry name" value="Sentrin-specific_protease"/>
</dbReference>
<comment type="similarity">
    <text evidence="1">Belongs to the peptidase C48 family.</text>
</comment>
<evidence type="ECO:0000313" key="9">
    <source>
        <dbReference type="Proteomes" id="UP001140172"/>
    </source>
</evidence>
<dbReference type="GO" id="GO:0006508">
    <property type="term" value="P:proteolysis"/>
    <property type="evidence" value="ECO:0007669"/>
    <property type="project" value="UniProtKB-KW"/>
</dbReference>
<comment type="caution">
    <text evidence="8">The sequence shown here is derived from an EMBL/GenBank/DDBJ whole genome shotgun (WGS) entry which is preliminary data.</text>
</comment>
<feature type="compositionally biased region" description="Polar residues" evidence="6">
    <location>
        <begin position="555"/>
        <end position="573"/>
    </location>
</feature>
<proteinExistence type="inferred from homology"/>
<dbReference type="PANTHER" id="PTHR46896:SF3">
    <property type="entry name" value="FI06413P-RELATED"/>
    <property type="match status" value="1"/>
</dbReference>
<gene>
    <name evidence="8" type="ORF">GGI15_000916</name>
</gene>
<dbReference type="PANTHER" id="PTHR46896">
    <property type="entry name" value="SENTRIN-SPECIFIC PROTEASE"/>
    <property type="match status" value="1"/>
</dbReference>
<sequence length="1070" mass="117209">MPPRTKRPGVPIATPTSENHSQNYPLSQQSRQQSIGIPASTVQQGINRFEHIGSSSSQADSAKSRPGRQPSGASKKYEPSRLQRNPLNLTNSTSKHTLSTPRKSGALNDSSGSGLARRTGPKSPEFIEMTPTRFQQTARNAAQRAAECITTEPADHVMEIHSDHSCEDELVASGNLSDLSNAQSSKLSGDSRTPGKNTTSGVFRASNFRDVVNGFDSVYHSPSERLSSLKSPSPGIRRGISGPSNAKPGFLAADSPNTTPTQATNSSATLVASMRPSNRKSRSSDDEGKCPLSRRINNKGTKRQQPISSRPCTASAAKDEGLPPTKTPRKQTARTEADFFKEATPMGRQTLDLFGEQIGRYFQSADGTKEKSLSHMRLIIRFFVDKFELTTVGEDGKSMQFRASEIDAVESRYDGDIIVMRMTPKPTIESVLDEAVFDPTSADPELKHIVVGFGNTSKNVQAVERVWEVYSSVMRMTILDESAFETYKAKFMCTESIDISSDEDNAGGQHQSPKPKSTPPNSRYWSSISAAAVRNPVAKQSFLDPTKFDEKSRRNSSSYGLRSQPRTFMGEQSSADEHNPKDCISSDEEDAESRDMLSKYRSLDQTCLFEYPPGGHKRISVTGSDICRLFPREFLNDTTIEFYMRYISEGLRQNDPELYEQCYFFNTFFYRKLVHLKKASAKKETEPEYLYENMKKWTSSARLFDRKYIFVPINENIHWYLAIITNPVLMFDTNGDSGSGGDKDNTDTTEPVSAAPAAPNGDMAGEGTLDIASLEQNDTSVLIDDLTTDKAVSDTASHMATNAIDVLSDTEIALSDDNKDTAVSENADGPAHSPEFPSANGVIDLLTPQPKRVPSGDMKPATVSLEFKGKKIDIAESRYVGSRDKASILVLDSLGGSHGNAIGLIRSYMIGEARSRSQHILPNTARGKYVKVPLQGNMCDCGVFLLNYIEEFLKMPNDIVELAMNGVGLRCWFEPALMKDKRKDILRLASILADEYSREKTDTKPSDSASNASKSDVDMGGSEKSVLMNDIEISNSQTSGSKSDSAIGAAGTDAAKSPILSIDDSPIKTV</sequence>
<dbReference type="OrthoDB" id="442460at2759"/>
<evidence type="ECO:0000256" key="3">
    <source>
        <dbReference type="ARBA" id="ARBA00022670"/>
    </source>
</evidence>
<dbReference type="Gene3D" id="3.40.395.10">
    <property type="entry name" value="Adenoviral Proteinase, Chain A"/>
    <property type="match status" value="1"/>
</dbReference>
<feature type="compositionally biased region" description="Polar residues" evidence="6">
    <location>
        <begin position="1032"/>
        <end position="1044"/>
    </location>
</feature>
<dbReference type="GO" id="GO:0005737">
    <property type="term" value="C:cytoplasm"/>
    <property type="evidence" value="ECO:0007669"/>
    <property type="project" value="TreeGrafter"/>
</dbReference>
<organism evidence="8 9">
    <name type="scientific">Coemansia interrupta</name>
    <dbReference type="NCBI Taxonomy" id="1126814"/>
    <lineage>
        <taxon>Eukaryota</taxon>
        <taxon>Fungi</taxon>
        <taxon>Fungi incertae sedis</taxon>
        <taxon>Zoopagomycota</taxon>
        <taxon>Kickxellomycotina</taxon>
        <taxon>Kickxellomycetes</taxon>
        <taxon>Kickxellales</taxon>
        <taxon>Kickxellaceae</taxon>
        <taxon>Coemansia</taxon>
    </lineage>
</organism>
<feature type="compositionally biased region" description="Polar residues" evidence="6">
    <location>
        <begin position="303"/>
        <end position="312"/>
    </location>
</feature>
<feature type="compositionally biased region" description="Polar residues" evidence="6">
    <location>
        <begin position="178"/>
        <end position="201"/>
    </location>
</feature>
<feature type="region of interest" description="Disordered" evidence="6">
    <location>
        <begin position="543"/>
        <end position="595"/>
    </location>
</feature>
<evidence type="ECO:0000256" key="1">
    <source>
        <dbReference type="ARBA" id="ARBA00005234"/>
    </source>
</evidence>
<feature type="compositionally biased region" description="Polar residues" evidence="6">
    <location>
        <begin position="14"/>
        <end position="46"/>
    </location>
</feature>
<dbReference type="GO" id="GO:0005634">
    <property type="term" value="C:nucleus"/>
    <property type="evidence" value="ECO:0007669"/>
    <property type="project" value="TreeGrafter"/>
</dbReference>
<protein>
    <recommendedName>
        <fullName evidence="7">Ubiquitin-like protease family profile domain-containing protein</fullName>
    </recommendedName>
</protein>
<dbReference type="GO" id="GO:0070139">
    <property type="term" value="F:SUMO-specific endopeptidase activity"/>
    <property type="evidence" value="ECO:0007669"/>
    <property type="project" value="TreeGrafter"/>
</dbReference>
<feature type="compositionally biased region" description="Polar residues" evidence="6">
    <location>
        <begin position="508"/>
        <end position="524"/>
    </location>
</feature>
<dbReference type="Pfam" id="PF02902">
    <property type="entry name" value="Peptidase_C48"/>
    <property type="match status" value="2"/>
</dbReference>
<evidence type="ECO:0000313" key="8">
    <source>
        <dbReference type="EMBL" id="KAJ2787196.1"/>
    </source>
</evidence>
<feature type="region of interest" description="Disordered" evidence="6">
    <location>
        <begin position="1"/>
        <end position="131"/>
    </location>
</feature>
<evidence type="ECO:0000256" key="4">
    <source>
        <dbReference type="ARBA" id="ARBA00022786"/>
    </source>
</evidence>
<dbReference type="AlphaFoldDB" id="A0A9W8HKU2"/>
<reference evidence="8" key="1">
    <citation type="submission" date="2022-07" db="EMBL/GenBank/DDBJ databases">
        <title>Phylogenomic reconstructions and comparative analyses of Kickxellomycotina fungi.</title>
        <authorList>
            <person name="Reynolds N.K."/>
            <person name="Stajich J.E."/>
            <person name="Barry K."/>
            <person name="Grigoriev I.V."/>
            <person name="Crous P."/>
            <person name="Smith M.E."/>
        </authorList>
    </citation>
    <scope>NUCLEOTIDE SEQUENCE</scope>
    <source>
        <strain evidence="8">BCRC 34489</strain>
    </source>
</reference>
<dbReference type="EMBL" id="JANBUM010000030">
    <property type="protein sequence ID" value="KAJ2787196.1"/>
    <property type="molecule type" value="Genomic_DNA"/>
</dbReference>
<feature type="region of interest" description="Disordered" evidence="6">
    <location>
        <begin position="178"/>
        <end position="202"/>
    </location>
</feature>
<feature type="region of interest" description="Disordered" evidence="6">
    <location>
        <begin position="219"/>
        <end position="337"/>
    </location>
</feature>
<feature type="region of interest" description="Disordered" evidence="6">
    <location>
        <begin position="500"/>
        <end position="524"/>
    </location>
</feature>